<accession>A0ACB7PLW1</accession>
<sequence>MAKRTPAVRSRIPFHYPSDDDDDTAEILDEQEQETLITTLTTQNNARNATTHRLLYVLPALSAIPFLLDLVLPPPTQPHRLLPLLGLSSLAATGLLLARLGVTETGFAGLDALVESDSDSRSGSGSGSGSGYGYGAGKRKQRGGLLGSGAGDKSPLETYVPWLNVGLAVLALLTGMLQRVKMGPQAAGVNPLLLGALPGVVFAVIVGAKVAMAGIDPERELSRYKYGYKGA</sequence>
<name>A0ACB7PLW1_9PEZI</name>
<gene>
    <name evidence="1" type="ORF">F5144DRAFT_109514</name>
</gene>
<dbReference type="Proteomes" id="UP000724584">
    <property type="component" value="Unassembled WGS sequence"/>
</dbReference>
<evidence type="ECO:0000313" key="1">
    <source>
        <dbReference type="EMBL" id="KAH6640747.1"/>
    </source>
</evidence>
<dbReference type="EMBL" id="JAGIZQ010000002">
    <property type="protein sequence ID" value="KAH6640747.1"/>
    <property type="molecule type" value="Genomic_DNA"/>
</dbReference>
<comment type="caution">
    <text evidence="1">The sequence shown here is derived from an EMBL/GenBank/DDBJ whole genome shotgun (WGS) entry which is preliminary data.</text>
</comment>
<organism evidence="1 2">
    <name type="scientific">Chaetomium tenue</name>
    <dbReference type="NCBI Taxonomy" id="1854479"/>
    <lineage>
        <taxon>Eukaryota</taxon>
        <taxon>Fungi</taxon>
        <taxon>Dikarya</taxon>
        <taxon>Ascomycota</taxon>
        <taxon>Pezizomycotina</taxon>
        <taxon>Sordariomycetes</taxon>
        <taxon>Sordariomycetidae</taxon>
        <taxon>Sordariales</taxon>
        <taxon>Chaetomiaceae</taxon>
        <taxon>Chaetomium</taxon>
    </lineage>
</organism>
<evidence type="ECO:0000313" key="2">
    <source>
        <dbReference type="Proteomes" id="UP000724584"/>
    </source>
</evidence>
<reference evidence="1 2" key="1">
    <citation type="journal article" date="2021" name="Nat. Commun.">
        <title>Genetic determinants of endophytism in the Arabidopsis root mycobiome.</title>
        <authorList>
            <person name="Mesny F."/>
            <person name="Miyauchi S."/>
            <person name="Thiergart T."/>
            <person name="Pickel B."/>
            <person name="Atanasova L."/>
            <person name="Karlsson M."/>
            <person name="Huettel B."/>
            <person name="Barry K.W."/>
            <person name="Haridas S."/>
            <person name="Chen C."/>
            <person name="Bauer D."/>
            <person name="Andreopoulos W."/>
            <person name="Pangilinan J."/>
            <person name="LaButti K."/>
            <person name="Riley R."/>
            <person name="Lipzen A."/>
            <person name="Clum A."/>
            <person name="Drula E."/>
            <person name="Henrissat B."/>
            <person name="Kohler A."/>
            <person name="Grigoriev I.V."/>
            <person name="Martin F.M."/>
            <person name="Hacquard S."/>
        </authorList>
    </citation>
    <scope>NUCLEOTIDE SEQUENCE [LARGE SCALE GENOMIC DNA]</scope>
    <source>
        <strain evidence="1 2">MPI-SDFR-AT-0079</strain>
    </source>
</reference>
<keyword evidence="2" id="KW-1185">Reference proteome</keyword>
<proteinExistence type="predicted"/>
<protein>
    <submittedName>
        <fullName evidence="1">Uncharacterized protein</fullName>
    </submittedName>
</protein>